<organism evidence="1 2">
    <name type="scientific">Luoshenia tenuis</name>
    <dbReference type="NCBI Taxonomy" id="2763654"/>
    <lineage>
        <taxon>Bacteria</taxon>
        <taxon>Bacillati</taxon>
        <taxon>Bacillota</taxon>
        <taxon>Clostridia</taxon>
        <taxon>Christensenellales</taxon>
        <taxon>Christensenellaceae</taxon>
        <taxon>Luoshenia</taxon>
    </lineage>
</organism>
<proteinExistence type="predicted"/>
<evidence type="ECO:0000313" key="2">
    <source>
        <dbReference type="Proteomes" id="UP000654279"/>
    </source>
</evidence>
<comment type="caution">
    <text evidence="1">The sequence shown here is derived from an EMBL/GenBank/DDBJ whole genome shotgun (WGS) entry which is preliminary data.</text>
</comment>
<evidence type="ECO:0000313" key="1">
    <source>
        <dbReference type="EMBL" id="MBC8527909.1"/>
    </source>
</evidence>
<reference evidence="1" key="1">
    <citation type="submission" date="2020-08" db="EMBL/GenBank/DDBJ databases">
        <title>Genome public.</title>
        <authorList>
            <person name="Liu C."/>
            <person name="Sun Q."/>
        </authorList>
    </citation>
    <scope>NUCLEOTIDE SEQUENCE</scope>
    <source>
        <strain evidence="1">NSJ-44</strain>
    </source>
</reference>
<gene>
    <name evidence="1" type="ORF">H8699_00460</name>
</gene>
<sequence>MPFSRETLDFLVENRLRDSRAWFGEHKAEYQKWVIQPLKEMVEALTPHMLTIDDQFVTQPRVDKTISRIWRDTRYTHDPSLYRDSMWIIFKRGRMHATEVPGIYFDLGPYGFSYGCGFYHASTGYMNTLRQMILRDDPTYKKAQAAYARQRIFAMEGECYKRPHFADQPGEKAQWLERRNIGFSKESRDFDLLYSNRLAQAVAKDLAVLEPVYRFLLAAAQEENMRDAAHAALEGGK</sequence>
<accession>A0A926CYW3</accession>
<name>A0A926CYW3_9FIRM</name>
<dbReference type="Pfam" id="PF09365">
    <property type="entry name" value="DUF2461"/>
    <property type="match status" value="1"/>
</dbReference>
<dbReference type="RefSeq" id="WP_249283990.1">
    <property type="nucleotide sequence ID" value="NZ_JACRSO010000001.1"/>
</dbReference>
<dbReference type="AlphaFoldDB" id="A0A926CYW3"/>
<dbReference type="PIRSF" id="PIRSF028451">
    <property type="entry name" value="UCP028451"/>
    <property type="match status" value="1"/>
</dbReference>
<dbReference type="PANTHER" id="PTHR36452:SF1">
    <property type="entry name" value="DUF2461 DOMAIN-CONTAINING PROTEIN"/>
    <property type="match status" value="1"/>
</dbReference>
<protein>
    <submittedName>
        <fullName evidence="1">DUF2461 domain-containing protein</fullName>
    </submittedName>
</protein>
<dbReference type="EMBL" id="JACRSO010000001">
    <property type="protein sequence ID" value="MBC8527909.1"/>
    <property type="molecule type" value="Genomic_DNA"/>
</dbReference>
<keyword evidence="2" id="KW-1185">Reference proteome</keyword>
<dbReference type="PANTHER" id="PTHR36452">
    <property type="entry name" value="CHROMOSOME 12, WHOLE GENOME SHOTGUN SEQUENCE"/>
    <property type="match status" value="1"/>
</dbReference>
<dbReference type="InterPro" id="IPR015996">
    <property type="entry name" value="UCP028451"/>
</dbReference>
<dbReference type="Proteomes" id="UP000654279">
    <property type="component" value="Unassembled WGS sequence"/>
</dbReference>
<dbReference type="InterPro" id="IPR012808">
    <property type="entry name" value="CHP02453"/>
</dbReference>